<dbReference type="RefSeq" id="WP_075473984.1">
    <property type="nucleotide sequence ID" value="NZ_CP011299.1"/>
</dbReference>
<evidence type="ECO:0000313" key="5">
    <source>
        <dbReference type="EMBL" id="ANF16958.1"/>
    </source>
</evidence>
<keyword evidence="4" id="KW-0812">Transmembrane</keyword>
<dbReference type="EMBL" id="CP011299">
    <property type="protein sequence ID" value="ANF16958.1"/>
    <property type="molecule type" value="Genomic_DNA"/>
</dbReference>
<dbReference type="EC" id="7.1.1.-" evidence="4"/>
<dbReference type="PANTHER" id="PTHR33269:SF17">
    <property type="entry name" value="NADH-UBIQUINONE OXIDOREDUCTASE CHAIN 6"/>
    <property type="match status" value="1"/>
</dbReference>
<evidence type="ECO:0000256" key="4">
    <source>
        <dbReference type="RuleBase" id="RU004429"/>
    </source>
</evidence>
<dbReference type="Gene3D" id="1.20.120.1200">
    <property type="entry name" value="NADH-ubiquinone/plastoquinone oxidoreductase chain 6, subunit NuoJ"/>
    <property type="match status" value="1"/>
</dbReference>
<keyword evidence="6" id="KW-1185">Reference proteome</keyword>
<dbReference type="GO" id="GO:0048038">
    <property type="term" value="F:quinone binding"/>
    <property type="evidence" value="ECO:0007669"/>
    <property type="project" value="UniProtKB-UniRule"/>
</dbReference>
<dbReference type="InterPro" id="IPR001457">
    <property type="entry name" value="NADH_UbQ/plastoQ_OxRdtase_su6"/>
</dbReference>
<dbReference type="PATRIC" id="fig|118110.3.peg.149"/>
<feature type="transmembrane region" description="Helical" evidence="4">
    <location>
        <begin position="6"/>
        <end position="22"/>
    </location>
</feature>
<keyword evidence="4" id="KW-1133">Transmembrane helix</keyword>
<feature type="transmembrane region" description="Helical" evidence="4">
    <location>
        <begin position="93"/>
        <end position="114"/>
    </location>
</feature>
<dbReference type="GO" id="GO:0005886">
    <property type="term" value="C:plasma membrane"/>
    <property type="evidence" value="ECO:0007669"/>
    <property type="project" value="UniProtKB-SubCell"/>
</dbReference>
<accession>A0A172WDC0</accession>
<dbReference type="Proteomes" id="UP000077654">
    <property type="component" value="Chromosome"/>
</dbReference>
<keyword evidence="4" id="KW-0472">Membrane</keyword>
<keyword evidence="4" id="KW-0520">NAD</keyword>
<feature type="transmembrane region" description="Helical" evidence="4">
    <location>
        <begin position="29"/>
        <end position="51"/>
    </location>
</feature>
<proteinExistence type="inferred from homology"/>
<organism evidence="5 6">
    <name type="scientific">Buchnera aphidicola subsp. Schlechtendalia chinensis</name>
    <dbReference type="NCBI Taxonomy" id="118110"/>
    <lineage>
        <taxon>Bacteria</taxon>
        <taxon>Pseudomonadati</taxon>
        <taxon>Pseudomonadota</taxon>
        <taxon>Gammaproteobacteria</taxon>
        <taxon>Enterobacterales</taxon>
        <taxon>Erwiniaceae</taxon>
        <taxon>Buchnera</taxon>
    </lineage>
</organism>
<comment type="function">
    <text evidence="4">NDH-1 shuttles electrons from NADH, via FMN and iron-sulfur (Fe-S) centers, to quinones in the respiratory chain. Couples the redox reaction to proton translocation (for every two electrons transferred, four hydrogen ions are translocated across the cytoplasmic membrane), and thus conserves the redox energy in a proton gradient.</text>
</comment>
<comment type="subcellular location">
    <subcellularLocation>
        <location evidence="4">Cell membrane</location>
        <topology evidence="4">Multi-pass membrane protein</topology>
    </subcellularLocation>
</comment>
<evidence type="ECO:0000256" key="1">
    <source>
        <dbReference type="ARBA" id="ARBA00005698"/>
    </source>
</evidence>
<dbReference type="STRING" id="118110.XW81_00765"/>
<dbReference type="OrthoDB" id="9790848at2"/>
<feature type="transmembrane region" description="Helical" evidence="4">
    <location>
        <begin position="134"/>
        <end position="158"/>
    </location>
</feature>
<sequence>MELTFYSCGCLSIIFTILTIFNRNPMYSLICLIMSFLSTSGVLFSLGAFFAASLEVIIYSGAIMVLFVFIIMMCNFKNFVYYSAISNQTRPNFFVLFFLDLMLVFSSIFILFNANEKYIFNVVISTKLLGIKLFSDYILIVELASMLLLSALVVVFHIGGKCHKFH</sequence>
<dbReference type="GO" id="GO:0008137">
    <property type="term" value="F:NADH dehydrogenase (ubiquinone) activity"/>
    <property type="evidence" value="ECO:0007669"/>
    <property type="project" value="UniProtKB-UniRule"/>
</dbReference>
<evidence type="ECO:0000256" key="3">
    <source>
        <dbReference type="ARBA" id="ARBA00025811"/>
    </source>
</evidence>
<comment type="subunit">
    <text evidence="3">Composed of 13 different subunits. Subunits NuoA, H, J, K, L, M, N constitute the membrane sector of the complex.</text>
</comment>
<protein>
    <recommendedName>
        <fullName evidence="2 4">NADH-quinone oxidoreductase subunit J</fullName>
        <ecNumber evidence="4">7.1.1.-</ecNumber>
    </recommendedName>
</protein>
<keyword evidence="4" id="KW-0874">Quinone</keyword>
<evidence type="ECO:0000313" key="6">
    <source>
        <dbReference type="Proteomes" id="UP000077654"/>
    </source>
</evidence>
<dbReference type="PANTHER" id="PTHR33269">
    <property type="entry name" value="NADH-UBIQUINONE OXIDOREDUCTASE CHAIN 6"/>
    <property type="match status" value="1"/>
</dbReference>
<dbReference type="AlphaFoldDB" id="A0A172WDC0"/>
<comment type="similarity">
    <text evidence="1 4">Belongs to the complex I subunit 6 family.</text>
</comment>
<reference evidence="5 6" key="1">
    <citation type="submission" date="2015-04" db="EMBL/GenBank/DDBJ databases">
        <title>Buchnera aphidicola assembly.</title>
        <authorList>
            <person name="Zhang Y."/>
        </authorList>
    </citation>
    <scope>NUCLEOTIDE SEQUENCE [LARGE SCALE GENOMIC DNA]</scope>
    <source>
        <strain evidence="5 6">SC</strain>
    </source>
</reference>
<name>A0A172WDC0_BUCSC</name>
<keyword evidence="4" id="KW-1003">Cell membrane</keyword>
<dbReference type="InterPro" id="IPR042106">
    <property type="entry name" value="Nuo/plastoQ_OxRdtase_6_NuoJ"/>
</dbReference>
<comment type="catalytic activity">
    <reaction evidence="4">
        <text>a quinone + NADH + 5 H(+)(in) = a quinol + NAD(+) + 4 H(+)(out)</text>
        <dbReference type="Rhea" id="RHEA:57888"/>
        <dbReference type="ChEBI" id="CHEBI:15378"/>
        <dbReference type="ChEBI" id="CHEBI:24646"/>
        <dbReference type="ChEBI" id="CHEBI:57540"/>
        <dbReference type="ChEBI" id="CHEBI:57945"/>
        <dbReference type="ChEBI" id="CHEBI:132124"/>
    </reaction>
</comment>
<gene>
    <name evidence="5" type="ORF">XW81_00765</name>
</gene>
<feature type="transmembrane region" description="Helical" evidence="4">
    <location>
        <begin position="57"/>
        <end position="81"/>
    </location>
</feature>
<dbReference type="Pfam" id="PF00499">
    <property type="entry name" value="Oxidored_q3"/>
    <property type="match status" value="1"/>
</dbReference>
<evidence type="ECO:0000256" key="2">
    <source>
        <dbReference type="ARBA" id="ARBA00019907"/>
    </source>
</evidence>